<feature type="region of interest" description="Disordered" evidence="11">
    <location>
        <begin position="84"/>
        <end position="132"/>
    </location>
</feature>
<keyword evidence="5" id="KW-0945">Host-virus interaction</keyword>
<dbReference type="GO" id="GO:0050434">
    <property type="term" value="P:positive regulation of viral transcription"/>
    <property type="evidence" value="ECO:0007669"/>
    <property type="project" value="InterPro"/>
</dbReference>
<gene>
    <name evidence="12" type="primary">tat</name>
</gene>
<dbReference type="GO" id="GO:0001070">
    <property type="term" value="F:RNA-binding transcription regulator activity"/>
    <property type="evidence" value="ECO:0007669"/>
    <property type="project" value="InterPro"/>
</dbReference>
<dbReference type="Gene3D" id="4.10.20.10">
    <property type="entry name" value="Tat domain"/>
    <property type="match status" value="1"/>
</dbReference>
<name>A0A221KM48_SIV</name>
<evidence type="ECO:0000313" key="12">
    <source>
        <dbReference type="EMBL" id="ASM80126.1"/>
    </source>
</evidence>
<evidence type="ECO:0000256" key="6">
    <source>
        <dbReference type="ARBA" id="ARBA00022884"/>
    </source>
</evidence>
<keyword evidence="8 10" id="KW-0010">Activator</keyword>
<evidence type="ECO:0000256" key="11">
    <source>
        <dbReference type="SAM" id="MobiDB-lite"/>
    </source>
</evidence>
<organismHost>
    <name type="scientific">Cercopithecidae</name>
    <name type="common">Old World monkeys</name>
    <dbReference type="NCBI Taxonomy" id="9527"/>
</organismHost>
<organismHost>
    <name type="scientific">Pan troglodytes</name>
    <name type="common">Chimpanzee</name>
    <dbReference type="NCBI Taxonomy" id="9598"/>
</organismHost>
<accession>A0A221KM48</accession>
<evidence type="ECO:0000256" key="3">
    <source>
        <dbReference type="ARBA" id="ARBA00022376"/>
    </source>
</evidence>
<feature type="region of interest" description="Disordered" evidence="11">
    <location>
        <begin position="1"/>
        <end position="33"/>
    </location>
</feature>
<evidence type="ECO:0000256" key="4">
    <source>
        <dbReference type="ARBA" id="ARBA00022562"/>
    </source>
</evidence>
<evidence type="ECO:0000256" key="2">
    <source>
        <dbReference type="ARBA" id="ARBA00009398"/>
    </source>
</evidence>
<evidence type="ECO:0000256" key="7">
    <source>
        <dbReference type="ARBA" id="ARBA00023015"/>
    </source>
</evidence>
<evidence type="ECO:0000256" key="8">
    <source>
        <dbReference type="ARBA" id="ARBA00023159"/>
    </source>
</evidence>
<evidence type="ECO:0000256" key="5">
    <source>
        <dbReference type="ARBA" id="ARBA00022581"/>
    </source>
</evidence>
<dbReference type="GO" id="GO:0003723">
    <property type="term" value="F:RNA binding"/>
    <property type="evidence" value="ECO:0007669"/>
    <property type="project" value="UniProtKB-KW"/>
</dbReference>
<keyword evidence="7 10" id="KW-0805">Transcription regulation</keyword>
<feature type="compositionally biased region" description="Basic and acidic residues" evidence="11">
    <location>
        <begin position="1"/>
        <end position="12"/>
    </location>
</feature>
<evidence type="ECO:0000256" key="1">
    <source>
        <dbReference type="ARBA" id="ARBA00004307"/>
    </source>
</evidence>
<dbReference type="InterPro" id="IPR036963">
    <property type="entry name" value="Tat_dom_sf"/>
</dbReference>
<reference evidence="12" key="1">
    <citation type="submission" date="2017-06" db="EMBL/GenBank/DDBJ databases">
        <title>SIVsm804E-CL757 molecular clone sequence.</title>
        <authorList>
            <person name="Matsuda K."/>
            <person name="Riddick N."/>
            <person name="Lee C.A."/>
            <person name="Puryear S."/>
            <person name="Wu F."/>
            <person name="Lafont B.A.P."/>
            <person name="Whitted S."/>
            <person name="Hirsch V."/>
        </authorList>
    </citation>
    <scope>NUCLEOTIDE SEQUENCE</scope>
    <source>
        <strain evidence="12">SIVsm804ECL757</strain>
    </source>
</reference>
<keyword evidence="9 10" id="KW-0804">Transcription</keyword>
<comment type="similarity">
    <text evidence="2 10">Belongs to the lentiviruses Tat family.</text>
</comment>
<dbReference type="InterPro" id="IPR001831">
    <property type="entry name" value="IV_Tat"/>
</dbReference>
<protein>
    <recommendedName>
        <fullName evidence="3 10">Protein Tat</fullName>
    </recommendedName>
</protein>
<sequence>MIDMETPLKEQENSLESYRGHSSSISEVDVPTPESANLEEEILSQLYRPLETCYNKCYCKRCCYHCQHCFLKKGLGICYEQHRRRTPKKTKINPLSASNNRSLSTRTRNRQPKKEKKEKVETEVAADLGLGR</sequence>
<dbReference type="GO" id="GO:0044196">
    <property type="term" value="C:host cell nucleolus"/>
    <property type="evidence" value="ECO:0007669"/>
    <property type="project" value="UniProtKB-SubCell"/>
</dbReference>
<feature type="compositionally biased region" description="Low complexity" evidence="11">
    <location>
        <begin position="95"/>
        <end position="106"/>
    </location>
</feature>
<dbReference type="Pfam" id="PF00539">
    <property type="entry name" value="Tat"/>
    <property type="match status" value="1"/>
</dbReference>
<feature type="compositionally biased region" description="Polar residues" evidence="11">
    <location>
        <begin position="14"/>
        <end position="26"/>
    </location>
</feature>
<keyword evidence="6 10" id="KW-0694">RNA-binding</keyword>
<proteinExistence type="inferred from homology"/>
<dbReference type="PRINTS" id="PR00055">
    <property type="entry name" value="HIVTATDOMAIN"/>
</dbReference>
<evidence type="ECO:0000256" key="9">
    <source>
        <dbReference type="ARBA" id="ARBA00023163"/>
    </source>
</evidence>
<dbReference type="EMBL" id="MF370842">
    <property type="protein sequence ID" value="ASM80126.1"/>
    <property type="molecule type" value="Genomic_DNA"/>
</dbReference>
<comment type="subcellular location">
    <subcellularLocation>
        <location evidence="1 10">Host nucleus</location>
        <location evidence="1 10">Host nucleolus</location>
    </subcellularLocation>
</comment>
<evidence type="ECO:0000256" key="10">
    <source>
        <dbReference type="RuleBase" id="RU003311"/>
    </source>
</evidence>
<organism evidence="12">
    <name type="scientific">Simian immunodeficiency virus</name>
    <name type="common">SIV</name>
    <dbReference type="NCBI Taxonomy" id="11723"/>
    <lineage>
        <taxon>Viruses</taxon>
        <taxon>Riboviria</taxon>
        <taxon>Pararnavirae</taxon>
        <taxon>Artverviricota</taxon>
        <taxon>Revtraviricetes</taxon>
        <taxon>Ortervirales</taxon>
        <taxon>Retroviridae</taxon>
        <taxon>Orthoretrovirinae</taxon>
        <taxon>Lentivirus</taxon>
        <taxon>Lentivirus simimdef</taxon>
    </lineage>
</organism>
<keyword evidence="4 10" id="KW-1048">Host nucleus</keyword>